<accession>A0ABV1A345</accession>
<keyword evidence="2" id="KW-1185">Reference proteome</keyword>
<dbReference type="Proteomes" id="UP001469553">
    <property type="component" value="Unassembled WGS sequence"/>
</dbReference>
<gene>
    <name evidence="1" type="ORF">AMECASPLE_032611</name>
</gene>
<proteinExistence type="predicted"/>
<protein>
    <submittedName>
        <fullName evidence="1">Uncharacterized protein</fullName>
    </submittedName>
</protein>
<name>A0ABV1A345_9TELE</name>
<sequence length="130" mass="13418">MVGPRLCVQFGLLNPVGVSPGPPGARGPAGEVLELAVGFVFPGPSQLLGCSRSGLVGAVHSVSMTACPSPPQIADILAMLPSFCLGRAPRFVEYLRLLGMLTAASSVVPLELLSLRPLQMWLNGVGLDPS</sequence>
<evidence type="ECO:0000313" key="1">
    <source>
        <dbReference type="EMBL" id="MEQ2312589.1"/>
    </source>
</evidence>
<comment type="caution">
    <text evidence="1">The sequence shown here is derived from an EMBL/GenBank/DDBJ whole genome shotgun (WGS) entry which is preliminary data.</text>
</comment>
<organism evidence="1 2">
    <name type="scientific">Ameca splendens</name>
    <dbReference type="NCBI Taxonomy" id="208324"/>
    <lineage>
        <taxon>Eukaryota</taxon>
        <taxon>Metazoa</taxon>
        <taxon>Chordata</taxon>
        <taxon>Craniata</taxon>
        <taxon>Vertebrata</taxon>
        <taxon>Euteleostomi</taxon>
        <taxon>Actinopterygii</taxon>
        <taxon>Neopterygii</taxon>
        <taxon>Teleostei</taxon>
        <taxon>Neoteleostei</taxon>
        <taxon>Acanthomorphata</taxon>
        <taxon>Ovalentaria</taxon>
        <taxon>Atherinomorphae</taxon>
        <taxon>Cyprinodontiformes</taxon>
        <taxon>Goodeidae</taxon>
        <taxon>Ameca</taxon>
    </lineage>
</organism>
<dbReference type="EMBL" id="JAHRIP010079499">
    <property type="protein sequence ID" value="MEQ2312589.1"/>
    <property type="molecule type" value="Genomic_DNA"/>
</dbReference>
<reference evidence="1 2" key="1">
    <citation type="submission" date="2021-06" db="EMBL/GenBank/DDBJ databases">
        <authorList>
            <person name="Palmer J.M."/>
        </authorList>
    </citation>
    <scope>NUCLEOTIDE SEQUENCE [LARGE SCALE GENOMIC DNA]</scope>
    <source>
        <strain evidence="1 2">AS_MEX2019</strain>
        <tissue evidence="1">Muscle</tissue>
    </source>
</reference>
<evidence type="ECO:0000313" key="2">
    <source>
        <dbReference type="Proteomes" id="UP001469553"/>
    </source>
</evidence>